<evidence type="ECO:0000313" key="1">
    <source>
        <dbReference type="EMBL" id="GAA0933405.1"/>
    </source>
</evidence>
<keyword evidence="2" id="KW-1185">Reference proteome</keyword>
<gene>
    <name evidence="1" type="ORF">GCM10009559_23060</name>
</gene>
<sequence length="85" mass="9151">MRLLATDDRARPQALDYTVRVLRVARWSVKAVAWVTQSGAAARRPACTWAAREEGSRVAEVAYAAPRTRSLNAGDGLDVAAGRGL</sequence>
<comment type="caution">
    <text evidence="1">The sequence shown here is derived from an EMBL/GenBank/DDBJ whole genome shotgun (WGS) entry which is preliminary data.</text>
</comment>
<name>A0ABP4ACS3_9PSEU</name>
<dbReference type="EMBL" id="BAAAHP010000066">
    <property type="protein sequence ID" value="GAA0933405.1"/>
    <property type="molecule type" value="Genomic_DNA"/>
</dbReference>
<evidence type="ECO:0000313" key="2">
    <source>
        <dbReference type="Proteomes" id="UP001499967"/>
    </source>
</evidence>
<dbReference type="Proteomes" id="UP001499967">
    <property type="component" value="Unassembled WGS sequence"/>
</dbReference>
<reference evidence="2" key="1">
    <citation type="journal article" date="2019" name="Int. J. Syst. Evol. Microbiol.">
        <title>The Global Catalogue of Microorganisms (GCM) 10K type strain sequencing project: providing services to taxonomists for standard genome sequencing and annotation.</title>
        <authorList>
            <consortium name="The Broad Institute Genomics Platform"/>
            <consortium name="The Broad Institute Genome Sequencing Center for Infectious Disease"/>
            <person name="Wu L."/>
            <person name="Ma J."/>
        </authorList>
    </citation>
    <scope>NUCLEOTIDE SEQUENCE [LARGE SCALE GENOMIC DNA]</scope>
    <source>
        <strain evidence="2">JCM 11117</strain>
    </source>
</reference>
<protein>
    <submittedName>
        <fullName evidence="1">Uncharacterized protein</fullName>
    </submittedName>
</protein>
<accession>A0ABP4ACS3</accession>
<organism evidence="1 2">
    <name type="scientific">Pseudonocardia zijingensis</name>
    <dbReference type="NCBI Taxonomy" id="153376"/>
    <lineage>
        <taxon>Bacteria</taxon>
        <taxon>Bacillati</taxon>
        <taxon>Actinomycetota</taxon>
        <taxon>Actinomycetes</taxon>
        <taxon>Pseudonocardiales</taxon>
        <taxon>Pseudonocardiaceae</taxon>
        <taxon>Pseudonocardia</taxon>
    </lineage>
</organism>
<proteinExistence type="predicted"/>